<gene>
    <name evidence="1" type="ORF">P174DRAFT_41382</name>
</gene>
<reference evidence="2" key="1">
    <citation type="journal article" date="2018" name="Proc. Natl. Acad. Sci. U.S.A.">
        <title>Linking secondary metabolites to gene clusters through genome sequencing of six diverse Aspergillus species.</title>
        <authorList>
            <person name="Kaerboelling I."/>
            <person name="Vesth T.C."/>
            <person name="Frisvad J.C."/>
            <person name="Nybo J.L."/>
            <person name="Theobald S."/>
            <person name="Kuo A."/>
            <person name="Bowyer P."/>
            <person name="Matsuda Y."/>
            <person name="Mondo S."/>
            <person name="Lyhne E.K."/>
            <person name="Kogle M.E."/>
            <person name="Clum A."/>
            <person name="Lipzen A."/>
            <person name="Salamov A."/>
            <person name="Ngan C.Y."/>
            <person name="Daum C."/>
            <person name="Chiniquy J."/>
            <person name="Barry K."/>
            <person name="LaButti K."/>
            <person name="Haridas S."/>
            <person name="Simmons B.A."/>
            <person name="Magnuson J.K."/>
            <person name="Mortensen U.H."/>
            <person name="Larsen T.O."/>
            <person name="Grigoriev I.V."/>
            <person name="Baker S.E."/>
            <person name="Andersen M.R."/>
        </authorList>
    </citation>
    <scope>NUCLEOTIDE SEQUENCE [LARGE SCALE GENOMIC DNA]</scope>
    <source>
        <strain evidence="2">IBT 16806</strain>
    </source>
</reference>
<comment type="caution">
    <text evidence="1">The sequence shown here is derived from an EMBL/GenBank/DDBJ whole genome shotgun (WGS) entry which is preliminary data.</text>
</comment>
<proteinExistence type="predicted"/>
<sequence length="139" mass="15767">MDRGWYYRKRKSGFAYRYELFSPLRELAMLARSHSVWFYLCFCRPSATMSLSLSLSLSLSPLPSQFRLRLRLPPECFASVASLTLLTSMARHTSTSTSTLCILPICLADSCGGMFKAKFETRPVAIVFAMARMPSTRPF</sequence>
<dbReference type="Proteomes" id="UP000234474">
    <property type="component" value="Unassembled WGS sequence"/>
</dbReference>
<dbReference type="VEuPathDB" id="FungiDB:P174DRAFT_41382"/>
<dbReference type="AlphaFoldDB" id="A0A2I1CNI9"/>
<accession>A0A2I1CNI9</accession>
<dbReference type="RefSeq" id="XP_024687786.1">
    <property type="nucleotide sequence ID" value="XM_024824368.1"/>
</dbReference>
<dbReference type="EMBL" id="MSZS01000001">
    <property type="protein sequence ID" value="PKX99191.1"/>
    <property type="molecule type" value="Genomic_DNA"/>
</dbReference>
<protein>
    <submittedName>
        <fullName evidence="1">Uncharacterized protein</fullName>
    </submittedName>
</protein>
<organism evidence="1 2">
    <name type="scientific">Aspergillus novofumigatus (strain IBT 16806)</name>
    <dbReference type="NCBI Taxonomy" id="1392255"/>
    <lineage>
        <taxon>Eukaryota</taxon>
        <taxon>Fungi</taxon>
        <taxon>Dikarya</taxon>
        <taxon>Ascomycota</taxon>
        <taxon>Pezizomycotina</taxon>
        <taxon>Eurotiomycetes</taxon>
        <taxon>Eurotiomycetidae</taxon>
        <taxon>Eurotiales</taxon>
        <taxon>Aspergillaceae</taxon>
        <taxon>Aspergillus</taxon>
        <taxon>Aspergillus subgen. Fumigati</taxon>
    </lineage>
</organism>
<dbReference type="GeneID" id="36531693"/>
<name>A0A2I1CNI9_ASPN1</name>
<keyword evidence="2" id="KW-1185">Reference proteome</keyword>
<evidence type="ECO:0000313" key="1">
    <source>
        <dbReference type="EMBL" id="PKX99191.1"/>
    </source>
</evidence>
<evidence type="ECO:0000313" key="2">
    <source>
        <dbReference type="Proteomes" id="UP000234474"/>
    </source>
</evidence>